<gene>
    <name evidence="1" type="ORF">GLOTRDRAFT_20634</name>
</gene>
<evidence type="ECO:0000313" key="1">
    <source>
        <dbReference type="EMBL" id="EPQ56925.1"/>
    </source>
</evidence>
<dbReference type="AlphaFoldDB" id="S7RQS2"/>
<sequence>FRVDLSPELKRHGIHDAFHASKLKIHIPNEDRRFPAHHIEQILGLRSEPKEWAVDKVLSHCGKGASAMFQVQWRSGDTT</sequence>
<accession>S7RQS2</accession>
<dbReference type="OMA" id="SEWAINK"/>
<feature type="non-terminal residue" evidence="1">
    <location>
        <position position="1"/>
    </location>
</feature>
<evidence type="ECO:0000313" key="2">
    <source>
        <dbReference type="Proteomes" id="UP000030669"/>
    </source>
</evidence>
<dbReference type="GeneID" id="19305016"/>
<organism evidence="1 2">
    <name type="scientific">Gloeophyllum trabeum (strain ATCC 11539 / FP-39264 / Madison 617)</name>
    <name type="common">Brown rot fungus</name>
    <dbReference type="NCBI Taxonomy" id="670483"/>
    <lineage>
        <taxon>Eukaryota</taxon>
        <taxon>Fungi</taxon>
        <taxon>Dikarya</taxon>
        <taxon>Basidiomycota</taxon>
        <taxon>Agaricomycotina</taxon>
        <taxon>Agaricomycetes</taxon>
        <taxon>Gloeophyllales</taxon>
        <taxon>Gloeophyllaceae</taxon>
        <taxon>Gloeophyllum</taxon>
    </lineage>
</organism>
<protein>
    <recommendedName>
        <fullName evidence="3">Chromo domain-containing protein</fullName>
    </recommendedName>
</protein>
<dbReference type="OrthoDB" id="3211671at2759"/>
<dbReference type="EMBL" id="KB469299">
    <property type="protein sequence ID" value="EPQ56925.1"/>
    <property type="molecule type" value="Genomic_DNA"/>
</dbReference>
<evidence type="ECO:0008006" key="3">
    <source>
        <dbReference type="Google" id="ProtNLM"/>
    </source>
</evidence>
<feature type="non-terminal residue" evidence="1">
    <location>
        <position position="79"/>
    </location>
</feature>
<name>S7RQS2_GLOTA</name>
<keyword evidence="2" id="KW-1185">Reference proteome</keyword>
<dbReference type="Proteomes" id="UP000030669">
    <property type="component" value="Unassembled WGS sequence"/>
</dbReference>
<dbReference type="KEGG" id="gtr:GLOTRDRAFT_20634"/>
<reference evidence="1 2" key="1">
    <citation type="journal article" date="2012" name="Science">
        <title>The Paleozoic origin of enzymatic lignin decomposition reconstructed from 31 fungal genomes.</title>
        <authorList>
            <person name="Floudas D."/>
            <person name="Binder M."/>
            <person name="Riley R."/>
            <person name="Barry K."/>
            <person name="Blanchette R.A."/>
            <person name="Henrissat B."/>
            <person name="Martinez A.T."/>
            <person name="Otillar R."/>
            <person name="Spatafora J.W."/>
            <person name="Yadav J.S."/>
            <person name="Aerts A."/>
            <person name="Benoit I."/>
            <person name="Boyd A."/>
            <person name="Carlson A."/>
            <person name="Copeland A."/>
            <person name="Coutinho P.M."/>
            <person name="de Vries R.P."/>
            <person name="Ferreira P."/>
            <person name="Findley K."/>
            <person name="Foster B."/>
            <person name="Gaskell J."/>
            <person name="Glotzer D."/>
            <person name="Gorecki P."/>
            <person name="Heitman J."/>
            <person name="Hesse C."/>
            <person name="Hori C."/>
            <person name="Igarashi K."/>
            <person name="Jurgens J.A."/>
            <person name="Kallen N."/>
            <person name="Kersten P."/>
            <person name="Kohler A."/>
            <person name="Kuees U."/>
            <person name="Kumar T.K.A."/>
            <person name="Kuo A."/>
            <person name="LaButti K."/>
            <person name="Larrondo L.F."/>
            <person name="Lindquist E."/>
            <person name="Ling A."/>
            <person name="Lombard V."/>
            <person name="Lucas S."/>
            <person name="Lundell T."/>
            <person name="Martin R."/>
            <person name="McLaughlin D.J."/>
            <person name="Morgenstern I."/>
            <person name="Morin E."/>
            <person name="Murat C."/>
            <person name="Nagy L.G."/>
            <person name="Nolan M."/>
            <person name="Ohm R.A."/>
            <person name="Patyshakuliyeva A."/>
            <person name="Rokas A."/>
            <person name="Ruiz-Duenas F.J."/>
            <person name="Sabat G."/>
            <person name="Salamov A."/>
            <person name="Samejima M."/>
            <person name="Schmutz J."/>
            <person name="Slot J.C."/>
            <person name="St John F."/>
            <person name="Stenlid J."/>
            <person name="Sun H."/>
            <person name="Sun S."/>
            <person name="Syed K."/>
            <person name="Tsang A."/>
            <person name="Wiebenga A."/>
            <person name="Young D."/>
            <person name="Pisabarro A."/>
            <person name="Eastwood D.C."/>
            <person name="Martin F."/>
            <person name="Cullen D."/>
            <person name="Grigoriev I.V."/>
            <person name="Hibbett D.S."/>
        </authorList>
    </citation>
    <scope>NUCLEOTIDE SEQUENCE [LARGE SCALE GENOMIC DNA]</scope>
    <source>
        <strain evidence="1 2">ATCC 11539</strain>
    </source>
</reference>
<dbReference type="HOGENOM" id="CLU_132807_2_0_1"/>
<dbReference type="RefSeq" id="XP_007863871.1">
    <property type="nucleotide sequence ID" value="XM_007865680.1"/>
</dbReference>
<proteinExistence type="predicted"/>
<dbReference type="InterPro" id="IPR016197">
    <property type="entry name" value="Chromo-like_dom_sf"/>
</dbReference>
<dbReference type="SUPFAM" id="SSF54160">
    <property type="entry name" value="Chromo domain-like"/>
    <property type="match status" value="1"/>
</dbReference>